<keyword evidence="1" id="KW-1133">Transmembrane helix</keyword>
<dbReference type="EMBL" id="LCAH01000007">
    <property type="protein sequence ID" value="KKR86891.1"/>
    <property type="molecule type" value="Genomic_DNA"/>
</dbReference>
<keyword evidence="1" id="KW-0812">Transmembrane</keyword>
<reference evidence="2 3" key="1">
    <citation type="journal article" date="2015" name="Nature">
        <title>rRNA introns, odd ribosomes, and small enigmatic genomes across a large radiation of phyla.</title>
        <authorList>
            <person name="Brown C.T."/>
            <person name="Hug L.A."/>
            <person name="Thomas B.C."/>
            <person name="Sharon I."/>
            <person name="Castelle C.J."/>
            <person name="Singh A."/>
            <person name="Wilkins M.J."/>
            <person name="Williams K.H."/>
            <person name="Banfield J.F."/>
        </authorList>
    </citation>
    <scope>NUCLEOTIDE SEQUENCE [LARGE SCALE GENOMIC DNA]</scope>
</reference>
<protein>
    <submittedName>
        <fullName evidence="2">Putative membrane protein</fullName>
    </submittedName>
</protein>
<dbReference type="AlphaFoldDB" id="A0A0G0UHA1"/>
<evidence type="ECO:0000313" key="3">
    <source>
        <dbReference type="Proteomes" id="UP000034616"/>
    </source>
</evidence>
<dbReference type="InterPro" id="IPR007060">
    <property type="entry name" value="FtsL/DivIC"/>
</dbReference>
<keyword evidence="1" id="KW-0472">Membrane</keyword>
<evidence type="ECO:0000313" key="2">
    <source>
        <dbReference type="EMBL" id="KKR86891.1"/>
    </source>
</evidence>
<organism evidence="2 3">
    <name type="scientific">Candidatus Uhrbacteria bacterium GW2011_GWC2_41_11</name>
    <dbReference type="NCBI Taxonomy" id="1618985"/>
    <lineage>
        <taxon>Bacteria</taxon>
        <taxon>Candidatus Uhriibacteriota</taxon>
    </lineage>
</organism>
<sequence>MSRVSRPYLFRRLLDVRWFFILNLVVLGFLLLSFGKEFARHYTIQQEIHRLQVQAEELGAHKLEIEQLAQAMQTEAFIEREARLKLGLRKPGEEVVVIEEKKETSTPGSIESPLIRDGTTPSTSTVLANLKKWWYYFFDHQTFESIHAYGSLSS</sequence>
<comment type="caution">
    <text evidence="2">The sequence shown here is derived from an EMBL/GenBank/DDBJ whole genome shotgun (WGS) entry which is preliminary data.</text>
</comment>
<dbReference type="Pfam" id="PF04977">
    <property type="entry name" value="DivIC"/>
    <property type="match status" value="1"/>
</dbReference>
<name>A0A0G0UHA1_9BACT</name>
<proteinExistence type="predicted"/>
<accession>A0A0G0UHA1</accession>
<gene>
    <name evidence="2" type="ORF">UU35_C0007G0037</name>
</gene>
<evidence type="ECO:0000256" key="1">
    <source>
        <dbReference type="SAM" id="Phobius"/>
    </source>
</evidence>
<dbReference type="Proteomes" id="UP000034616">
    <property type="component" value="Unassembled WGS sequence"/>
</dbReference>
<feature type="transmembrane region" description="Helical" evidence="1">
    <location>
        <begin position="16"/>
        <end position="35"/>
    </location>
</feature>